<dbReference type="PANTHER" id="PTHR39189">
    <property type="entry name" value="UPF0173 METAL-DEPENDENT HYDROLASE YTKL"/>
    <property type="match status" value="1"/>
</dbReference>
<dbReference type="Gene3D" id="3.60.15.10">
    <property type="entry name" value="Ribonuclease Z/Hydroxyacylglutathione hydrolase-like"/>
    <property type="match status" value="1"/>
</dbReference>
<evidence type="ECO:0008006" key="3">
    <source>
        <dbReference type="Google" id="ProtNLM"/>
    </source>
</evidence>
<comment type="caution">
    <text evidence="1">The sequence shown here is derived from an EMBL/GenBank/DDBJ whole genome shotgun (WGS) entry which is preliminary data.</text>
</comment>
<evidence type="ECO:0000313" key="1">
    <source>
        <dbReference type="EMBL" id="OHA58178.1"/>
    </source>
</evidence>
<sequence>MIINYFGQAFIKAQFGDTVVAFNPVAKESEAKVTRFGADLCLIASNVPEANGLDSVTYANKTPFVIDGPGEYEKTGIFVRGIASGGVDGSVNTIYTMTLDGINICHLGLLKDPKLPDEAVEDIGSVDILFVPIGGGQVLEPKEAAKVVAGLEPSVIVPVMYDDNPEALKIFLKEASDGKETTVDKLTVKRKDLDGKVGEVIIIKADI</sequence>
<dbReference type="PANTHER" id="PTHR39189:SF1">
    <property type="entry name" value="UPF0173 METAL-DEPENDENT HYDROLASE YTKL"/>
    <property type="match status" value="1"/>
</dbReference>
<dbReference type="EMBL" id="MHTH01000013">
    <property type="protein sequence ID" value="OHA58178.1"/>
    <property type="molecule type" value="Genomic_DNA"/>
</dbReference>
<dbReference type="Pfam" id="PF13483">
    <property type="entry name" value="Lactamase_B_3"/>
    <property type="match status" value="1"/>
</dbReference>
<dbReference type="Proteomes" id="UP000176222">
    <property type="component" value="Unassembled WGS sequence"/>
</dbReference>
<gene>
    <name evidence="1" type="ORF">A2370_00565</name>
</gene>
<dbReference type="AlphaFoldDB" id="A0A1G2QCL5"/>
<name>A0A1G2QCL5_9BACT</name>
<evidence type="ECO:0000313" key="2">
    <source>
        <dbReference type="Proteomes" id="UP000176222"/>
    </source>
</evidence>
<organism evidence="1 2">
    <name type="scientific">Candidatus Vogelbacteria bacterium RIFOXYB1_FULL_42_16</name>
    <dbReference type="NCBI Taxonomy" id="1802436"/>
    <lineage>
        <taxon>Bacteria</taxon>
        <taxon>Candidatus Vogeliibacteriota</taxon>
    </lineage>
</organism>
<dbReference type="STRING" id="1802436.A2370_00565"/>
<accession>A0A1G2QCL5</accession>
<dbReference type="InterPro" id="IPR036866">
    <property type="entry name" value="RibonucZ/Hydroxyglut_hydro"/>
</dbReference>
<proteinExistence type="predicted"/>
<protein>
    <recommendedName>
        <fullName evidence="3">Lactamase</fullName>
    </recommendedName>
</protein>
<reference evidence="1 2" key="1">
    <citation type="journal article" date="2016" name="Nat. Commun.">
        <title>Thousands of microbial genomes shed light on interconnected biogeochemical processes in an aquifer system.</title>
        <authorList>
            <person name="Anantharaman K."/>
            <person name="Brown C.T."/>
            <person name="Hug L.A."/>
            <person name="Sharon I."/>
            <person name="Castelle C.J."/>
            <person name="Probst A.J."/>
            <person name="Thomas B.C."/>
            <person name="Singh A."/>
            <person name="Wilkins M.J."/>
            <person name="Karaoz U."/>
            <person name="Brodie E.L."/>
            <person name="Williams K.H."/>
            <person name="Hubbard S.S."/>
            <person name="Banfield J.F."/>
        </authorList>
    </citation>
    <scope>NUCLEOTIDE SEQUENCE [LARGE SCALE GENOMIC DNA]</scope>
</reference>